<dbReference type="Pfam" id="PF02557">
    <property type="entry name" value="VanY"/>
    <property type="match status" value="1"/>
</dbReference>
<dbReference type="SUPFAM" id="SSF55166">
    <property type="entry name" value="Hedgehog/DD-peptidase"/>
    <property type="match status" value="1"/>
</dbReference>
<protein>
    <submittedName>
        <fullName evidence="2">M15 family metallopeptidase</fullName>
    </submittedName>
</protein>
<dbReference type="PANTHER" id="PTHR34385:SF1">
    <property type="entry name" value="PEPTIDOGLYCAN L-ALANYL-D-GLUTAMATE ENDOPEPTIDASE CWLK"/>
    <property type="match status" value="1"/>
</dbReference>
<sequence>MELTLAQLCGVRDTHVRSVPGESSPLIQLQPQVSAAFTRMQSAAAQAGVHLHIASGFRSFERQAGIWARKYTGIQTPVRDESLHAILRWSALPGLSRHHWGTDFDCYDPVALGEQSLQLEPWEYGPEGPMAALFAWLTAHAHEFGFYRPYLSNDTPGVAAEPWHWSYAPLAAQYQARYQAPVPIVRALDQFYQEFEVVGREHITAQFASLIERYMGSVAAIPDAALQPVQGGR</sequence>
<proteinExistence type="predicted"/>
<dbReference type="OrthoDB" id="9792074at2"/>
<evidence type="ECO:0000259" key="1">
    <source>
        <dbReference type="Pfam" id="PF02557"/>
    </source>
</evidence>
<reference evidence="2 3" key="1">
    <citation type="submission" date="2019-07" db="EMBL/GenBank/DDBJ databases">
        <authorList>
            <person name="Yang M."/>
            <person name="Zhao D."/>
            <person name="Xiang H."/>
        </authorList>
    </citation>
    <scope>NUCLEOTIDE SEQUENCE [LARGE SCALE GENOMIC DNA]</scope>
    <source>
        <strain evidence="2 3">IM1326</strain>
    </source>
</reference>
<dbReference type="InterPro" id="IPR003709">
    <property type="entry name" value="VanY-like_core_dom"/>
</dbReference>
<dbReference type="Gene3D" id="3.30.1380.10">
    <property type="match status" value="1"/>
</dbReference>
<dbReference type="CDD" id="cd14847">
    <property type="entry name" value="DD-carboxypeptidase_like"/>
    <property type="match status" value="1"/>
</dbReference>
<comment type="caution">
    <text evidence="2">The sequence shown here is derived from an EMBL/GenBank/DDBJ whole genome shotgun (WGS) entry which is preliminary data.</text>
</comment>
<feature type="domain" description="D-alanyl-D-alanine carboxypeptidase-like core" evidence="1">
    <location>
        <begin position="27"/>
        <end position="169"/>
    </location>
</feature>
<dbReference type="PANTHER" id="PTHR34385">
    <property type="entry name" value="D-ALANYL-D-ALANINE CARBOXYPEPTIDASE"/>
    <property type="match status" value="1"/>
</dbReference>
<evidence type="ECO:0000313" key="2">
    <source>
        <dbReference type="EMBL" id="TRW49958.1"/>
    </source>
</evidence>
<gene>
    <name evidence="2" type="ORF">FM042_03660</name>
</gene>
<organism evidence="2 3">
    <name type="scientific">Aliidiomarina halalkaliphila</name>
    <dbReference type="NCBI Taxonomy" id="2593535"/>
    <lineage>
        <taxon>Bacteria</taxon>
        <taxon>Pseudomonadati</taxon>
        <taxon>Pseudomonadota</taxon>
        <taxon>Gammaproteobacteria</taxon>
        <taxon>Alteromonadales</taxon>
        <taxon>Idiomarinaceae</taxon>
        <taxon>Aliidiomarina</taxon>
    </lineage>
</organism>
<dbReference type="InterPro" id="IPR009045">
    <property type="entry name" value="Zn_M74/Hedgehog-like"/>
</dbReference>
<dbReference type="Proteomes" id="UP000320359">
    <property type="component" value="Unassembled WGS sequence"/>
</dbReference>
<dbReference type="GO" id="GO:0006508">
    <property type="term" value="P:proteolysis"/>
    <property type="evidence" value="ECO:0007669"/>
    <property type="project" value="InterPro"/>
</dbReference>
<evidence type="ECO:0000313" key="3">
    <source>
        <dbReference type="Proteomes" id="UP000320359"/>
    </source>
</evidence>
<accession>A0A552X4K4</accession>
<dbReference type="GO" id="GO:0008233">
    <property type="term" value="F:peptidase activity"/>
    <property type="evidence" value="ECO:0007669"/>
    <property type="project" value="InterPro"/>
</dbReference>
<dbReference type="AlphaFoldDB" id="A0A552X4K4"/>
<dbReference type="EMBL" id="VJWL01000001">
    <property type="protein sequence ID" value="TRW49958.1"/>
    <property type="molecule type" value="Genomic_DNA"/>
</dbReference>
<keyword evidence="3" id="KW-1185">Reference proteome</keyword>
<dbReference type="InterPro" id="IPR052179">
    <property type="entry name" value="DD-CPase-like"/>
</dbReference>
<name>A0A552X4K4_9GAMM</name>